<dbReference type="Proteomes" id="UP000325273">
    <property type="component" value="Unassembled WGS sequence"/>
</dbReference>
<accession>A0A5B0GJQ2</accession>
<evidence type="ECO:0000259" key="2">
    <source>
        <dbReference type="PROSITE" id="PS50914"/>
    </source>
</evidence>
<keyword evidence="4" id="KW-1185">Reference proteome</keyword>
<comment type="caution">
    <text evidence="3">The sequence shown here is derived from an EMBL/GenBank/DDBJ whole genome shotgun (WGS) entry which is preliminary data.</text>
</comment>
<evidence type="ECO:0000313" key="4">
    <source>
        <dbReference type="Proteomes" id="UP000325273"/>
    </source>
</evidence>
<feature type="chain" id="PRO_5022808097" evidence="1">
    <location>
        <begin position="24"/>
        <end position="101"/>
    </location>
</feature>
<keyword evidence="1" id="KW-0732">Signal</keyword>
<organism evidence="3 4">
    <name type="scientific">Paraburkholderia panacisoli</name>
    <dbReference type="NCBI Taxonomy" id="2603818"/>
    <lineage>
        <taxon>Bacteria</taxon>
        <taxon>Pseudomonadati</taxon>
        <taxon>Pseudomonadota</taxon>
        <taxon>Betaproteobacteria</taxon>
        <taxon>Burkholderiales</taxon>
        <taxon>Burkholderiaceae</taxon>
        <taxon>Paraburkholderia</taxon>
    </lineage>
</organism>
<dbReference type="InterPro" id="IPR007055">
    <property type="entry name" value="BON_dom"/>
</dbReference>
<dbReference type="EMBL" id="VTUZ01000034">
    <property type="protein sequence ID" value="KAA1003664.1"/>
    <property type="molecule type" value="Genomic_DNA"/>
</dbReference>
<feature type="signal peptide" evidence="1">
    <location>
        <begin position="1"/>
        <end position="23"/>
    </location>
</feature>
<dbReference type="Pfam" id="PF04972">
    <property type="entry name" value="BON"/>
    <property type="match status" value="1"/>
</dbReference>
<dbReference type="AlphaFoldDB" id="A0A5B0GJQ2"/>
<protein>
    <submittedName>
        <fullName evidence="3">BON domain-containing protein</fullName>
    </submittedName>
</protein>
<proteinExistence type="predicted"/>
<dbReference type="PROSITE" id="PS50914">
    <property type="entry name" value="BON"/>
    <property type="match status" value="1"/>
</dbReference>
<evidence type="ECO:0000256" key="1">
    <source>
        <dbReference type="SAM" id="SignalP"/>
    </source>
</evidence>
<evidence type="ECO:0000313" key="3">
    <source>
        <dbReference type="EMBL" id="KAA1003664.1"/>
    </source>
</evidence>
<name>A0A5B0GJQ2_9BURK</name>
<dbReference type="Gene3D" id="3.30.1340.30">
    <property type="match status" value="1"/>
</dbReference>
<feature type="domain" description="BON" evidence="2">
    <location>
        <begin position="30"/>
        <end position="97"/>
    </location>
</feature>
<reference evidence="3 4" key="1">
    <citation type="submission" date="2019-08" db="EMBL/GenBank/DDBJ databases">
        <title>Paraburkholderia sp. DCY113.</title>
        <authorList>
            <person name="Kang J."/>
        </authorList>
    </citation>
    <scope>NUCLEOTIDE SEQUENCE [LARGE SCALE GENOMIC DNA]</scope>
    <source>
        <strain evidence="3 4">DCY113</strain>
    </source>
</reference>
<gene>
    <name evidence="3" type="ORF">FVF58_35910</name>
</gene>
<sequence length="101" mass="10532">MKIAIASTLALLISSAIAPAVHADSDSSAADRQLAHNVRVSFAHSGVSLSHVFVFARSGEVTLIGWVPERTQVALAEQTAHTVDGVTSVNNLLSRSGGRLN</sequence>